<proteinExistence type="predicted"/>
<evidence type="ECO:0000313" key="3">
    <source>
        <dbReference type="EMBL" id="KAJ2749424.1"/>
    </source>
</evidence>
<dbReference type="PROSITE" id="PS50802">
    <property type="entry name" value="OTU"/>
    <property type="match status" value="1"/>
</dbReference>
<organism evidence="3 4">
    <name type="scientific">Coemansia pectinata</name>
    <dbReference type="NCBI Taxonomy" id="1052879"/>
    <lineage>
        <taxon>Eukaryota</taxon>
        <taxon>Fungi</taxon>
        <taxon>Fungi incertae sedis</taxon>
        <taxon>Zoopagomycota</taxon>
        <taxon>Kickxellomycotina</taxon>
        <taxon>Kickxellomycetes</taxon>
        <taxon>Kickxellales</taxon>
        <taxon>Kickxellaceae</taxon>
        <taxon>Coemansia</taxon>
    </lineage>
</organism>
<dbReference type="PANTHER" id="PTHR12419:SF7">
    <property type="entry name" value="OTU DOMAIN-CONTAINING PROTEIN 3"/>
    <property type="match status" value="1"/>
</dbReference>
<dbReference type="SUPFAM" id="SSF54001">
    <property type="entry name" value="Cysteine proteinases"/>
    <property type="match status" value="1"/>
</dbReference>
<keyword evidence="3" id="KW-0560">Oxidoreductase</keyword>
<dbReference type="EMBL" id="JANBUH010000790">
    <property type="protein sequence ID" value="KAJ2749424.1"/>
    <property type="molecule type" value="Genomic_DNA"/>
</dbReference>
<dbReference type="InterPro" id="IPR038765">
    <property type="entry name" value="Papain-like_cys_pep_sf"/>
</dbReference>
<protein>
    <submittedName>
        <fullName evidence="3">2-oxoglutarate dehydrogenase E1 component</fullName>
        <ecNumber evidence="3">1.2.4.2</ecNumber>
    </submittedName>
</protein>
<comment type="caution">
    <text evidence="3">The sequence shown here is derived from an EMBL/GenBank/DDBJ whole genome shotgun (WGS) entry which is preliminary data.</text>
</comment>
<keyword evidence="4" id="KW-1185">Reference proteome</keyword>
<dbReference type="OrthoDB" id="415023at2759"/>
<dbReference type="GO" id="GO:0004591">
    <property type="term" value="F:oxoglutarate dehydrogenase (succinyl-transferring) activity"/>
    <property type="evidence" value="ECO:0007669"/>
    <property type="project" value="UniProtKB-EC"/>
</dbReference>
<dbReference type="Proteomes" id="UP001140011">
    <property type="component" value="Unassembled WGS sequence"/>
</dbReference>
<dbReference type="InterPro" id="IPR003323">
    <property type="entry name" value="OTU_dom"/>
</dbReference>
<dbReference type="CDD" id="cd22756">
    <property type="entry name" value="OTU_OTUD3-like"/>
    <property type="match status" value="1"/>
</dbReference>
<dbReference type="Gene3D" id="3.90.70.80">
    <property type="match status" value="1"/>
</dbReference>
<dbReference type="Pfam" id="PF02338">
    <property type="entry name" value="OTU"/>
    <property type="match status" value="1"/>
</dbReference>
<dbReference type="GO" id="GO:0004843">
    <property type="term" value="F:cysteine-type deubiquitinase activity"/>
    <property type="evidence" value="ECO:0007669"/>
    <property type="project" value="TreeGrafter"/>
</dbReference>
<dbReference type="PANTHER" id="PTHR12419">
    <property type="entry name" value="OTU DOMAIN CONTAINING PROTEIN"/>
    <property type="match status" value="1"/>
</dbReference>
<evidence type="ECO:0000256" key="1">
    <source>
        <dbReference type="SAM" id="MobiDB-lite"/>
    </source>
</evidence>
<name>A0A9W8GW68_9FUNG</name>
<dbReference type="GO" id="GO:0016579">
    <property type="term" value="P:protein deubiquitination"/>
    <property type="evidence" value="ECO:0007669"/>
    <property type="project" value="TreeGrafter"/>
</dbReference>
<gene>
    <name evidence="3" type="primary">KGD1_2</name>
    <name evidence="3" type="ORF">GGI19_005665</name>
</gene>
<feature type="region of interest" description="Disordered" evidence="1">
    <location>
        <begin position="228"/>
        <end position="287"/>
    </location>
</feature>
<feature type="compositionally biased region" description="Basic and acidic residues" evidence="1">
    <location>
        <begin position="244"/>
        <end position="253"/>
    </location>
</feature>
<feature type="region of interest" description="Disordered" evidence="1">
    <location>
        <begin position="148"/>
        <end position="181"/>
    </location>
</feature>
<evidence type="ECO:0000313" key="4">
    <source>
        <dbReference type="Proteomes" id="UP001140011"/>
    </source>
</evidence>
<sequence>MVHKGGAGRGGGRKNKPPGRYLTRNHNGDSHDDFSQLNRALKKAGLYCKDMTGDGNCLFRALADQTDGTPDTHLRHREAVCDYMSRHPDEFAPFLDESCSFDRYTDNMRHQGVFGGNLELVAFARNYRVDIKVYQLGGTVFVISGAPASDPTDVSRSMPTPTADSTGPTDDGDGNNDDALPTDIEKIIMGSTGVDNHPLVRHLLQKHQKNSDRVIELLIQWMGDDSANTAEPWWTKDGPPTYDGPKEMPERSEAAQAADEPTCTNDPDNSDDENVPDKTAEPPVAKP</sequence>
<evidence type="ECO:0000259" key="2">
    <source>
        <dbReference type="PROSITE" id="PS50802"/>
    </source>
</evidence>
<reference evidence="3" key="1">
    <citation type="submission" date="2022-07" db="EMBL/GenBank/DDBJ databases">
        <title>Phylogenomic reconstructions and comparative analyses of Kickxellomycotina fungi.</title>
        <authorList>
            <person name="Reynolds N.K."/>
            <person name="Stajich J.E."/>
            <person name="Barry K."/>
            <person name="Grigoriev I.V."/>
            <person name="Crous P."/>
            <person name="Smith M.E."/>
        </authorList>
    </citation>
    <scope>NUCLEOTIDE SEQUENCE</scope>
    <source>
        <strain evidence="3">BCRC 34297</strain>
    </source>
</reference>
<dbReference type="InterPro" id="IPR050704">
    <property type="entry name" value="Peptidase_C85-like"/>
</dbReference>
<accession>A0A9W8GW68</accession>
<feature type="domain" description="OTU" evidence="2">
    <location>
        <begin position="46"/>
        <end position="158"/>
    </location>
</feature>
<feature type="compositionally biased region" description="Low complexity" evidence="1">
    <location>
        <begin position="159"/>
        <end position="169"/>
    </location>
</feature>
<dbReference type="EC" id="1.2.4.2" evidence="3"/>
<dbReference type="AlphaFoldDB" id="A0A9W8GW68"/>
<feature type="compositionally biased region" description="Gly residues" evidence="1">
    <location>
        <begin position="1"/>
        <end position="10"/>
    </location>
</feature>
<feature type="non-terminal residue" evidence="3">
    <location>
        <position position="1"/>
    </location>
</feature>
<feature type="region of interest" description="Disordered" evidence="1">
    <location>
        <begin position="1"/>
        <end position="34"/>
    </location>
</feature>